<evidence type="ECO:0000256" key="7">
    <source>
        <dbReference type="SAM" id="Phobius"/>
    </source>
</evidence>
<dbReference type="CDD" id="cd17341">
    <property type="entry name" value="MFS_NRT2_like"/>
    <property type="match status" value="1"/>
</dbReference>
<dbReference type="Proteomes" id="UP000026714">
    <property type="component" value="Unassembled WGS sequence"/>
</dbReference>
<evidence type="ECO:0000313" key="9">
    <source>
        <dbReference type="EMBL" id="KDB50402.1"/>
    </source>
</evidence>
<dbReference type="PANTHER" id="PTHR23515">
    <property type="entry name" value="HIGH-AFFINITY NITRATE TRANSPORTER 2.3"/>
    <property type="match status" value="1"/>
</dbReference>
<evidence type="ECO:0000256" key="3">
    <source>
        <dbReference type="ARBA" id="ARBA00022692"/>
    </source>
</evidence>
<feature type="transmembrane region" description="Helical" evidence="7">
    <location>
        <begin position="99"/>
        <end position="117"/>
    </location>
</feature>
<keyword evidence="4 7" id="KW-1133">Transmembrane helix</keyword>
<dbReference type="AlphaFoldDB" id="A0A059KG03"/>
<feature type="transmembrane region" description="Helical" evidence="7">
    <location>
        <begin position="154"/>
        <end position="174"/>
    </location>
</feature>
<dbReference type="PROSITE" id="PS50850">
    <property type="entry name" value="MFS"/>
    <property type="match status" value="1"/>
</dbReference>
<proteinExistence type="inferred from homology"/>
<dbReference type="InterPro" id="IPR011701">
    <property type="entry name" value="MFS"/>
</dbReference>
<dbReference type="InterPro" id="IPR044772">
    <property type="entry name" value="NO3_transporter"/>
</dbReference>
<feature type="transmembrane region" description="Helical" evidence="7">
    <location>
        <begin position="69"/>
        <end position="93"/>
    </location>
</feature>
<evidence type="ECO:0000256" key="2">
    <source>
        <dbReference type="ARBA" id="ARBA00008432"/>
    </source>
</evidence>
<feature type="transmembrane region" description="Helical" evidence="7">
    <location>
        <begin position="37"/>
        <end position="57"/>
    </location>
</feature>
<dbReference type="InterPro" id="IPR036259">
    <property type="entry name" value="MFS_trans_sf"/>
</dbReference>
<dbReference type="SUPFAM" id="SSF103473">
    <property type="entry name" value="MFS general substrate transporter"/>
    <property type="match status" value="1"/>
</dbReference>
<feature type="domain" description="Major facilitator superfamily (MFS) profile" evidence="8">
    <location>
        <begin position="31"/>
        <end position="407"/>
    </location>
</feature>
<gene>
    <name evidence="9" type="ORF">X805_40020</name>
</gene>
<evidence type="ECO:0000256" key="1">
    <source>
        <dbReference type="ARBA" id="ARBA00004141"/>
    </source>
</evidence>
<keyword evidence="3 7" id="KW-0812">Transmembrane</keyword>
<evidence type="ECO:0000313" key="10">
    <source>
        <dbReference type="Proteomes" id="UP000026714"/>
    </source>
</evidence>
<keyword evidence="5" id="KW-0534">Nitrate assimilation</keyword>
<dbReference type="Gene3D" id="1.20.1250.20">
    <property type="entry name" value="MFS general substrate transporter like domains"/>
    <property type="match status" value="1"/>
</dbReference>
<dbReference type="PATRIC" id="fig|1286631.3.peg.3894"/>
<organism evidence="9 10">
    <name type="scientific">Sphaerotilus natans subsp. natans DSM 6575</name>
    <dbReference type="NCBI Taxonomy" id="1286631"/>
    <lineage>
        <taxon>Bacteria</taxon>
        <taxon>Pseudomonadati</taxon>
        <taxon>Pseudomonadota</taxon>
        <taxon>Betaproteobacteria</taxon>
        <taxon>Burkholderiales</taxon>
        <taxon>Sphaerotilaceae</taxon>
        <taxon>Sphaerotilus</taxon>
    </lineage>
</organism>
<dbReference type="GO" id="GO:0016020">
    <property type="term" value="C:membrane"/>
    <property type="evidence" value="ECO:0007669"/>
    <property type="project" value="UniProtKB-SubCell"/>
</dbReference>
<dbReference type="STRING" id="34103.SAMN05421778_10318"/>
<evidence type="ECO:0000256" key="4">
    <source>
        <dbReference type="ARBA" id="ARBA00022989"/>
    </source>
</evidence>
<evidence type="ECO:0000256" key="6">
    <source>
        <dbReference type="ARBA" id="ARBA00023136"/>
    </source>
</evidence>
<comment type="subcellular location">
    <subcellularLocation>
        <location evidence="1">Membrane</location>
        <topology evidence="1">Multi-pass membrane protein</topology>
    </subcellularLocation>
</comment>
<dbReference type="InterPro" id="IPR020846">
    <property type="entry name" value="MFS_dom"/>
</dbReference>
<feature type="transmembrane region" description="Helical" evidence="7">
    <location>
        <begin position="381"/>
        <end position="402"/>
    </location>
</feature>
<comment type="caution">
    <text evidence="9">The sequence shown here is derived from an EMBL/GenBank/DDBJ whole genome shotgun (WGS) entry which is preliminary data.</text>
</comment>
<feature type="transmembrane region" description="Helical" evidence="7">
    <location>
        <begin position="124"/>
        <end position="148"/>
    </location>
</feature>
<dbReference type="Pfam" id="PF07690">
    <property type="entry name" value="MFS_1"/>
    <property type="match status" value="1"/>
</dbReference>
<reference evidence="9 10" key="1">
    <citation type="journal article" date="2014" name="FEMS Microbiol. Ecol.">
        <title>Sphaerotilus natans encrusted with nanoball-shaped Fe(III) oxide minerals formed by nitrate-reducing mixotrophic Fe(II) oxidation.</title>
        <authorList>
            <person name="Park S."/>
            <person name="Kim D.H."/>
            <person name="Lee J.H."/>
            <person name="Hur H.G."/>
        </authorList>
    </citation>
    <scope>NUCLEOTIDE SEQUENCE [LARGE SCALE GENOMIC DNA]</scope>
    <source>
        <strain evidence="9 10">DSM 6575</strain>
    </source>
</reference>
<feature type="transmembrane region" description="Helical" evidence="7">
    <location>
        <begin position="186"/>
        <end position="205"/>
    </location>
</feature>
<sequence>MAPSATEPSHPHAPSTPMSDFKSFAKAGHWPTLAASFLYFDFCFAIWVLNGAMAPFISESFNLSAAEKGFMISVPILAGALMRFPLGVLAQYIGRKNAAMVEMSLIVAALAFGYTMVDTYDEVLAMGVLLGIAGASFGVALSLGSGWYPPKYKGLAMGIAGAGNSGTVLAVLFAPPLAAKFGWQTVYGLAACTMILPMLVMWFAAKEPPDVEHQSFREHISCLFEKDGWSFSLIYVVTFGGFIGLASFLPTYFYDQFKVTKIEAGQLTMLATVMGSGVRVVGGYISDRVGGINTLSGVLVLVAISLVACGFAGSSLAVTTLLFMLCFAALGAGNGALFQLVPLRWPLTTAVAGSMIGEVGALGGGFIPNAMGLSKQHSGTYLWGFVAFAVLAVAMLVMLRIVQIRWTRTWAEKGGRARSTPTTVGTSGARRAA</sequence>
<protein>
    <submittedName>
        <fullName evidence="9">Major facilitator transporter</fullName>
    </submittedName>
</protein>
<evidence type="ECO:0000256" key="5">
    <source>
        <dbReference type="ARBA" id="ARBA00023063"/>
    </source>
</evidence>
<dbReference type="GO" id="GO:0015112">
    <property type="term" value="F:nitrate transmembrane transporter activity"/>
    <property type="evidence" value="ECO:0007669"/>
    <property type="project" value="InterPro"/>
</dbReference>
<feature type="transmembrane region" description="Helical" evidence="7">
    <location>
        <begin position="233"/>
        <end position="255"/>
    </location>
</feature>
<feature type="transmembrane region" description="Helical" evidence="7">
    <location>
        <begin position="292"/>
        <end position="313"/>
    </location>
</feature>
<dbReference type="EMBL" id="AZRA01000145">
    <property type="protein sequence ID" value="KDB50402.1"/>
    <property type="molecule type" value="Genomic_DNA"/>
</dbReference>
<keyword evidence="6 7" id="KW-0472">Membrane</keyword>
<dbReference type="eggNOG" id="COG2223">
    <property type="taxonomic scope" value="Bacteria"/>
</dbReference>
<accession>A0A059KG03</accession>
<dbReference type="GO" id="GO:0042128">
    <property type="term" value="P:nitrate assimilation"/>
    <property type="evidence" value="ECO:0007669"/>
    <property type="project" value="UniProtKB-KW"/>
</dbReference>
<evidence type="ECO:0000259" key="8">
    <source>
        <dbReference type="PROSITE" id="PS50850"/>
    </source>
</evidence>
<feature type="transmembrane region" description="Helical" evidence="7">
    <location>
        <begin position="320"/>
        <end position="341"/>
    </location>
</feature>
<comment type="similarity">
    <text evidence="2">Belongs to the major facilitator superfamily. Nitrate/nitrite porter (TC 2.A.1.8) family.</text>
</comment>
<keyword evidence="10" id="KW-1185">Reference proteome</keyword>
<name>A0A059KG03_9BURK</name>